<name>A0A9N9XU77_PHYSR</name>
<protein>
    <recommendedName>
        <fullName evidence="6">MYND-type domain-containing protein</fullName>
    </recommendedName>
</protein>
<organism evidence="7 8">
    <name type="scientific">Phyllotreta striolata</name>
    <name type="common">Striped flea beetle</name>
    <name type="synonym">Crioceris striolata</name>
    <dbReference type="NCBI Taxonomy" id="444603"/>
    <lineage>
        <taxon>Eukaryota</taxon>
        <taxon>Metazoa</taxon>
        <taxon>Ecdysozoa</taxon>
        <taxon>Arthropoda</taxon>
        <taxon>Hexapoda</taxon>
        <taxon>Insecta</taxon>
        <taxon>Pterygota</taxon>
        <taxon>Neoptera</taxon>
        <taxon>Endopterygota</taxon>
        <taxon>Coleoptera</taxon>
        <taxon>Polyphaga</taxon>
        <taxon>Cucujiformia</taxon>
        <taxon>Chrysomeloidea</taxon>
        <taxon>Chrysomelidae</taxon>
        <taxon>Galerucinae</taxon>
        <taxon>Alticini</taxon>
        <taxon>Phyllotreta</taxon>
    </lineage>
</organism>
<feature type="region of interest" description="Disordered" evidence="5">
    <location>
        <begin position="585"/>
        <end position="610"/>
    </location>
</feature>
<accession>A0A9N9XU77</accession>
<feature type="compositionally biased region" description="Basic and acidic residues" evidence="5">
    <location>
        <begin position="462"/>
        <end position="471"/>
    </location>
</feature>
<feature type="region of interest" description="Disordered" evidence="5">
    <location>
        <begin position="427"/>
        <end position="471"/>
    </location>
</feature>
<feature type="region of interest" description="Disordered" evidence="5">
    <location>
        <begin position="1438"/>
        <end position="1489"/>
    </location>
</feature>
<feature type="compositionally biased region" description="Polar residues" evidence="5">
    <location>
        <begin position="124"/>
        <end position="134"/>
    </location>
</feature>
<reference evidence="7" key="1">
    <citation type="submission" date="2022-01" db="EMBL/GenBank/DDBJ databases">
        <authorList>
            <person name="King R."/>
        </authorList>
    </citation>
    <scope>NUCLEOTIDE SEQUENCE</scope>
</reference>
<keyword evidence="8" id="KW-1185">Reference proteome</keyword>
<sequence>MDQYRNLTHTYNTNFNTPQFKTGSSYTNYVYRGGYSHRRPRLRARGFKNAYGRPYLGRKGVNSTSYVEDMVVIDEENASTEEAETNINKNEALLGLEEPTIDINSALESIISNNECAVTSHNAQAENTAISSNETAKRRHSSTDISDWNVDKPAVNDDSNKTGPIVKKRLSLTGSPDSKRPKVAVGNAPPTAKATKSNSDKTVDNIDNQKSKTNPYYPSLSSYKIPKKKTFSEPNETIISTISELFQQVGPEAKQPDVSEDAKRASDEREKLHKKIPAEDPKVPSKRKNAPEGVRKRSKDKSQIICKYKYKGVYINLKPCSVIVERCKVLLDSIVSPEVSPKAQISSSNCTSTIDNKPTEVSNDKSVHNVSKPNQHNELGCKKQYNNNNNLTINNLEVRKGGADGSETTVRNVNRISFEHYVKRKRLNSDNNKVPEQSDGSATLQVPERKRLISSEPSNDQPDIRRHFSEGPKEVYQKPRDVWDNRVASGVPHTNYLGHVLASDSLRNREYFNNTRTDRLPDNPGIECRLSNIYNITGPKEVYQRPRDAWDNRAVQYAPGVPRTNYPGHVPASDSLRNRVYFNDTRTDRLPDNPGIESRVSNTHNITGPMNVYHKSRDAWDNRPVQYASGVPRANYLEHVPASDSIRNREYFNDTRTERLPDNPAIESRVSNTHNVTPEPNRAFETTDNKSNVLQNTSHRDTSPSVPKPPVVKEQFSLLDKLLHYSEYSKTPKATGTVSRHFSAARANSLERKPKIFKPTIPEEPQSPGIAAKREPVANVQPEVDNVVKKEPPNIVVSCIHYAIKSELESFENCCSLIVDARPMLETCEYKDIEVTELCSAIVKITEVYEKTEIIHQRIPKLEKLYTNEVTFIDLTKSEDNNNNANDKITLYRSEENQLANDEEIVALSACLPGMSYLKSRKNDQFSENLEEKKPIIGRYLTVSKSLFEPKEDTRSINANTVSNEPTESSPVPQNNLNNAITVSNEPPNDTTNSRNIPNEATESSPTLQINSNAPLLPLNNLITRTISKEPAESSLPQNNPKVICNEPFSTLNNLINVRIAPNKPTERPTLPQNNLTIARLLSNEPSPAQKRPSTAVNDSNKAPSPPTSNPCNRISYPAPDVHVINATASRGLAGNSTNPNYSIPSGSRACNVDVPPQEYRATGAQNSRYPCNNWRPAALQQWHKCVGDFVYMAISHQKCNKRLWDLFKSKKLGEFPHLVESQSSLCRWKVYGRGLMQFLDRSRIDPLAAFLPQQHINLVIEYLNGLEQVPVPLPLFYLFLHCIMSETEAFYLAHPILRSFYANVKATACAITEKAKRATVRESVWDKTQLDRLKQQILVYNSINANINRSSKESGTNNVNTHRRNEVSVPSTREYNRNSYVPFDSRYTNESINPLRSIRRHNFADKFTVNVNSANSTSSNQLPMVENYLVNPTTVNNAQSPGNRPLTEPCTSINANPLFDPPNVSKSSVNVDSPINGRFDPSDVSKTSVNANPSFGDDFFDETETETCSESNGGEDCFACDSKNGVLDESIKSEEVVIDDKNGIVVESNGDEVIDLTWLDSIDCEELKIDVDFIKKEEPLEDEERFDTDGSSMDGVSSTYQYLYSGRLCICEKLATFICDCRMVMYCGTTCQKDDWKQHKQLCMKMTKQLDN</sequence>
<evidence type="ECO:0000256" key="5">
    <source>
        <dbReference type="SAM" id="MobiDB-lite"/>
    </source>
</evidence>
<evidence type="ECO:0000313" key="7">
    <source>
        <dbReference type="EMBL" id="CAG9862177.1"/>
    </source>
</evidence>
<feature type="region of interest" description="Disordered" evidence="5">
    <location>
        <begin position="1350"/>
        <end position="1372"/>
    </location>
</feature>
<keyword evidence="3" id="KW-0862">Zinc</keyword>
<feature type="compositionally biased region" description="Polar residues" evidence="5">
    <location>
        <begin position="599"/>
        <end position="608"/>
    </location>
</feature>
<feature type="compositionally biased region" description="Basic and acidic residues" evidence="5">
    <location>
        <begin position="198"/>
        <end position="210"/>
    </location>
</feature>
<dbReference type="PROSITE" id="PS50865">
    <property type="entry name" value="ZF_MYND_2"/>
    <property type="match status" value="1"/>
</dbReference>
<evidence type="ECO:0000256" key="1">
    <source>
        <dbReference type="ARBA" id="ARBA00022723"/>
    </source>
</evidence>
<dbReference type="EMBL" id="OU900098">
    <property type="protein sequence ID" value="CAG9862177.1"/>
    <property type="molecule type" value="Genomic_DNA"/>
</dbReference>
<dbReference type="GO" id="GO:0008270">
    <property type="term" value="F:zinc ion binding"/>
    <property type="evidence" value="ECO:0007669"/>
    <property type="project" value="UniProtKB-KW"/>
</dbReference>
<keyword evidence="2 4" id="KW-0863">Zinc-finger</keyword>
<dbReference type="OrthoDB" id="6784770at2759"/>
<dbReference type="SUPFAM" id="SSF144232">
    <property type="entry name" value="HIT/MYND zinc finger-like"/>
    <property type="match status" value="1"/>
</dbReference>
<evidence type="ECO:0000256" key="2">
    <source>
        <dbReference type="ARBA" id="ARBA00022771"/>
    </source>
</evidence>
<evidence type="ECO:0000259" key="6">
    <source>
        <dbReference type="PROSITE" id="PS50865"/>
    </source>
</evidence>
<feature type="region of interest" description="Disordered" evidence="5">
    <location>
        <begin position="1083"/>
        <end position="1117"/>
    </location>
</feature>
<dbReference type="Gene3D" id="6.10.140.2220">
    <property type="match status" value="1"/>
</dbReference>
<feature type="compositionally biased region" description="Polar residues" evidence="5">
    <location>
        <begin position="1465"/>
        <end position="1474"/>
    </location>
</feature>
<feature type="region of interest" description="Disordered" evidence="5">
    <location>
        <begin position="341"/>
        <end position="386"/>
    </location>
</feature>
<feature type="compositionally biased region" description="Polar residues" evidence="5">
    <location>
        <begin position="1350"/>
        <end position="1361"/>
    </location>
</feature>
<evidence type="ECO:0000256" key="4">
    <source>
        <dbReference type="PROSITE-ProRule" id="PRU00134"/>
    </source>
</evidence>
<feature type="compositionally biased region" description="Polar residues" evidence="5">
    <location>
        <begin position="368"/>
        <end position="377"/>
    </location>
</feature>
<feature type="region of interest" description="Disordered" evidence="5">
    <location>
        <begin position="249"/>
        <end position="298"/>
    </location>
</feature>
<feature type="compositionally biased region" description="Basic and acidic residues" evidence="5">
    <location>
        <begin position="254"/>
        <end position="295"/>
    </location>
</feature>
<evidence type="ECO:0000256" key="3">
    <source>
        <dbReference type="ARBA" id="ARBA00022833"/>
    </source>
</evidence>
<feature type="compositionally biased region" description="Polar residues" evidence="5">
    <location>
        <begin position="956"/>
        <end position="1010"/>
    </location>
</feature>
<gene>
    <name evidence="7" type="ORF">PHYEVI_LOCUS8498</name>
</gene>
<feature type="compositionally biased region" description="Polar residues" evidence="5">
    <location>
        <begin position="669"/>
        <end position="697"/>
    </location>
</feature>
<feature type="compositionally biased region" description="Polar residues" evidence="5">
    <location>
        <begin position="211"/>
        <end position="222"/>
    </location>
</feature>
<feature type="compositionally biased region" description="Polar residues" evidence="5">
    <location>
        <begin position="429"/>
        <end position="444"/>
    </location>
</feature>
<dbReference type="Proteomes" id="UP001153712">
    <property type="component" value="Chromosome 5"/>
</dbReference>
<dbReference type="Pfam" id="PF01753">
    <property type="entry name" value="zf-MYND"/>
    <property type="match status" value="1"/>
</dbReference>
<feature type="compositionally biased region" description="Polar residues" evidence="5">
    <location>
        <begin position="1084"/>
        <end position="1103"/>
    </location>
</feature>
<feature type="compositionally biased region" description="Polar residues" evidence="5">
    <location>
        <begin position="343"/>
        <end position="361"/>
    </location>
</feature>
<dbReference type="InterPro" id="IPR002893">
    <property type="entry name" value="Znf_MYND"/>
</dbReference>
<feature type="region of interest" description="Disordered" evidence="5">
    <location>
        <begin position="952"/>
        <end position="1013"/>
    </location>
</feature>
<feature type="region of interest" description="Disordered" evidence="5">
    <location>
        <begin position="668"/>
        <end position="710"/>
    </location>
</feature>
<feature type="region of interest" description="Disordered" evidence="5">
    <location>
        <begin position="124"/>
        <end position="222"/>
    </location>
</feature>
<keyword evidence="1" id="KW-0479">Metal-binding</keyword>
<proteinExistence type="predicted"/>
<evidence type="ECO:0000313" key="8">
    <source>
        <dbReference type="Proteomes" id="UP001153712"/>
    </source>
</evidence>
<feature type="domain" description="MYND-type" evidence="6">
    <location>
        <begin position="1609"/>
        <end position="1644"/>
    </location>
</feature>